<protein>
    <submittedName>
        <fullName evidence="2">Uncharacterized protein</fullName>
    </submittedName>
</protein>
<evidence type="ECO:0000256" key="1">
    <source>
        <dbReference type="SAM" id="MobiDB-lite"/>
    </source>
</evidence>
<evidence type="ECO:0000313" key="3">
    <source>
        <dbReference type="Proteomes" id="UP000036987"/>
    </source>
</evidence>
<feature type="region of interest" description="Disordered" evidence="1">
    <location>
        <begin position="1"/>
        <end position="63"/>
    </location>
</feature>
<comment type="caution">
    <text evidence="2">The sequence shown here is derived from an EMBL/GenBank/DDBJ whole genome shotgun (WGS) entry which is preliminary data.</text>
</comment>
<gene>
    <name evidence="2" type="ORF">ZOSMA_81G01230</name>
</gene>
<organism evidence="2 3">
    <name type="scientific">Zostera marina</name>
    <name type="common">Eelgrass</name>
    <dbReference type="NCBI Taxonomy" id="29655"/>
    <lineage>
        <taxon>Eukaryota</taxon>
        <taxon>Viridiplantae</taxon>
        <taxon>Streptophyta</taxon>
        <taxon>Embryophyta</taxon>
        <taxon>Tracheophyta</taxon>
        <taxon>Spermatophyta</taxon>
        <taxon>Magnoliopsida</taxon>
        <taxon>Liliopsida</taxon>
        <taxon>Zosteraceae</taxon>
        <taxon>Zostera</taxon>
    </lineage>
</organism>
<dbReference type="Proteomes" id="UP000036987">
    <property type="component" value="Unassembled WGS sequence"/>
</dbReference>
<reference evidence="3" key="1">
    <citation type="journal article" date="2016" name="Nature">
        <title>The genome of the seagrass Zostera marina reveals angiosperm adaptation to the sea.</title>
        <authorList>
            <person name="Olsen J.L."/>
            <person name="Rouze P."/>
            <person name="Verhelst B."/>
            <person name="Lin Y.-C."/>
            <person name="Bayer T."/>
            <person name="Collen J."/>
            <person name="Dattolo E."/>
            <person name="De Paoli E."/>
            <person name="Dittami S."/>
            <person name="Maumus F."/>
            <person name="Michel G."/>
            <person name="Kersting A."/>
            <person name="Lauritano C."/>
            <person name="Lohaus R."/>
            <person name="Toepel M."/>
            <person name="Tonon T."/>
            <person name="Vanneste K."/>
            <person name="Amirebrahimi M."/>
            <person name="Brakel J."/>
            <person name="Bostroem C."/>
            <person name="Chovatia M."/>
            <person name="Grimwood J."/>
            <person name="Jenkins J.W."/>
            <person name="Jueterbock A."/>
            <person name="Mraz A."/>
            <person name="Stam W.T."/>
            <person name="Tice H."/>
            <person name="Bornberg-Bauer E."/>
            <person name="Green P.J."/>
            <person name="Pearson G.A."/>
            <person name="Procaccini G."/>
            <person name="Duarte C.M."/>
            <person name="Schmutz J."/>
            <person name="Reusch T.B.H."/>
            <person name="Van de Peer Y."/>
        </authorList>
    </citation>
    <scope>NUCLEOTIDE SEQUENCE [LARGE SCALE GENOMIC DNA]</scope>
    <source>
        <strain evidence="3">cv. Finnish</strain>
    </source>
</reference>
<accession>A0A0K9NP96</accession>
<proteinExistence type="predicted"/>
<feature type="compositionally biased region" description="Basic and acidic residues" evidence="1">
    <location>
        <begin position="43"/>
        <end position="57"/>
    </location>
</feature>
<feature type="compositionally biased region" description="Low complexity" evidence="1">
    <location>
        <begin position="18"/>
        <end position="29"/>
    </location>
</feature>
<evidence type="ECO:0000313" key="2">
    <source>
        <dbReference type="EMBL" id="KMZ57902.1"/>
    </source>
</evidence>
<keyword evidence="3" id="KW-1185">Reference proteome</keyword>
<sequence>MRIRRRPQLQPCPVTHPSSSTTTTTTTTTRQAPPRGGGDEEEDGKKQRICVEGRGDADGTEGEEFVRLRHYDDLAVTEIQNECSFAIDPQPPSSHLHKETNLMMAAGPNHDDGITNIKVLTD</sequence>
<dbReference type="EMBL" id="LFYR01002015">
    <property type="protein sequence ID" value="KMZ57902.1"/>
    <property type="molecule type" value="Genomic_DNA"/>
</dbReference>
<name>A0A0K9NP96_ZOSMR</name>
<dbReference type="AlphaFoldDB" id="A0A0K9NP96"/>